<feature type="compositionally biased region" description="Basic and acidic residues" evidence="3">
    <location>
        <begin position="205"/>
        <end position="223"/>
    </location>
</feature>
<evidence type="ECO:0000256" key="2">
    <source>
        <dbReference type="ARBA" id="ARBA00023315"/>
    </source>
</evidence>
<dbReference type="PANTHER" id="PTHR10434">
    <property type="entry name" value="1-ACYL-SN-GLYCEROL-3-PHOSPHATE ACYLTRANSFERASE"/>
    <property type="match status" value="1"/>
</dbReference>
<evidence type="ECO:0000256" key="1">
    <source>
        <dbReference type="ARBA" id="ARBA00022679"/>
    </source>
</evidence>
<dbReference type="AlphaFoldDB" id="A0A931CNI0"/>
<feature type="domain" description="Phospholipid/glycerol acyltransferase" evidence="4">
    <location>
        <begin position="17"/>
        <end position="135"/>
    </location>
</feature>
<dbReference type="RefSeq" id="WP_196396165.1">
    <property type="nucleotide sequence ID" value="NZ_JADNYM010000007.1"/>
</dbReference>
<dbReference type="GO" id="GO:0006654">
    <property type="term" value="P:phosphatidic acid biosynthetic process"/>
    <property type="evidence" value="ECO:0007669"/>
    <property type="project" value="TreeGrafter"/>
</dbReference>
<dbReference type="GO" id="GO:0003841">
    <property type="term" value="F:1-acylglycerol-3-phosphate O-acyltransferase activity"/>
    <property type="evidence" value="ECO:0007669"/>
    <property type="project" value="TreeGrafter"/>
</dbReference>
<dbReference type="Pfam" id="PF01553">
    <property type="entry name" value="Acyltransferase"/>
    <property type="match status" value="1"/>
</dbReference>
<evidence type="ECO:0000256" key="3">
    <source>
        <dbReference type="SAM" id="MobiDB-lite"/>
    </source>
</evidence>
<feature type="compositionally biased region" description="Low complexity" evidence="3">
    <location>
        <begin position="233"/>
        <end position="244"/>
    </location>
</feature>
<dbReference type="GO" id="GO:0005886">
    <property type="term" value="C:plasma membrane"/>
    <property type="evidence" value="ECO:0007669"/>
    <property type="project" value="TreeGrafter"/>
</dbReference>
<dbReference type="EMBL" id="JADNYM010000007">
    <property type="protein sequence ID" value="MBG0739176.1"/>
    <property type="molecule type" value="Genomic_DNA"/>
</dbReference>
<evidence type="ECO:0000259" key="4">
    <source>
        <dbReference type="SMART" id="SM00563"/>
    </source>
</evidence>
<keyword evidence="6" id="KW-1185">Reference proteome</keyword>
<dbReference type="CDD" id="cd07989">
    <property type="entry name" value="LPLAT_AGPAT-like"/>
    <property type="match status" value="1"/>
</dbReference>
<dbReference type="PANTHER" id="PTHR10434:SF55">
    <property type="entry name" value="POSSIBLE ACYLTRANSFERASE"/>
    <property type="match status" value="1"/>
</dbReference>
<evidence type="ECO:0000313" key="6">
    <source>
        <dbReference type="Proteomes" id="UP000655366"/>
    </source>
</evidence>
<feature type="compositionally biased region" description="Polar residues" evidence="3">
    <location>
        <begin position="247"/>
        <end position="256"/>
    </location>
</feature>
<dbReference type="Proteomes" id="UP000655366">
    <property type="component" value="Unassembled WGS sequence"/>
</dbReference>
<gene>
    <name evidence="5" type="ORF">IV500_07180</name>
</gene>
<keyword evidence="1" id="KW-0808">Transferase</keyword>
<dbReference type="SUPFAM" id="SSF69593">
    <property type="entry name" value="Glycerol-3-phosphate (1)-acyltransferase"/>
    <property type="match status" value="1"/>
</dbReference>
<dbReference type="InterPro" id="IPR002123">
    <property type="entry name" value="Plipid/glycerol_acylTrfase"/>
</dbReference>
<organism evidence="5 6">
    <name type="scientific">Arthrobacter terrae</name>
    <dbReference type="NCBI Taxonomy" id="2935737"/>
    <lineage>
        <taxon>Bacteria</taxon>
        <taxon>Bacillati</taxon>
        <taxon>Actinomycetota</taxon>
        <taxon>Actinomycetes</taxon>
        <taxon>Micrococcales</taxon>
        <taxon>Micrococcaceae</taxon>
        <taxon>Arthrobacter</taxon>
    </lineage>
</organism>
<keyword evidence="2 5" id="KW-0012">Acyltransferase</keyword>
<reference evidence="5 6" key="1">
    <citation type="submission" date="2020-11" db="EMBL/GenBank/DDBJ databases">
        <title>Arthrobacter antarcticus sp. nov., isolated from Antarctic Soil.</title>
        <authorList>
            <person name="Li J."/>
        </authorList>
    </citation>
    <scope>NUCLEOTIDE SEQUENCE [LARGE SCALE GENOMIC DNA]</scope>
    <source>
        <strain evidence="5 6">Z1-20</strain>
    </source>
</reference>
<feature type="region of interest" description="Disordered" evidence="3">
    <location>
        <begin position="202"/>
        <end position="256"/>
    </location>
</feature>
<sequence length="256" mass="27303">MRKQWLGLEKLPKGQGFIMCPTHCTEIDPIVVGHMLYNQDIMPHFMAKDGLFRTPVVGTVLRGARQIPVQRAGTTAGKSLELAREVLGEGGAIIVYPEGTLTRDPDLWPMRGHTGAARLALMTGAPVVPVAHWGAQEAFPRYAKRVHIFPRKTVRVLVGDPVDLSRFKDAPLDRATLDAATTVILDDMTALLAQLRGEQPPAVRWDPKVHAQTSHGRDVERRNGGPAAGGAGSKSAGGEASDGGTSAGTQPTGDAS</sequence>
<comment type="caution">
    <text evidence="5">The sequence shown here is derived from an EMBL/GenBank/DDBJ whole genome shotgun (WGS) entry which is preliminary data.</text>
</comment>
<proteinExistence type="predicted"/>
<name>A0A931CNI0_9MICC</name>
<accession>A0A931CNI0</accession>
<dbReference type="SMART" id="SM00563">
    <property type="entry name" value="PlsC"/>
    <property type="match status" value="1"/>
</dbReference>
<evidence type="ECO:0000313" key="5">
    <source>
        <dbReference type="EMBL" id="MBG0739176.1"/>
    </source>
</evidence>
<protein>
    <submittedName>
        <fullName evidence="5">1-acyl-sn-glycerol-3-phosphate acyltransferase</fullName>
    </submittedName>
</protein>